<reference evidence="5 6" key="1">
    <citation type="journal article" date="2024" name="J. Plant Pathol.">
        <title>Sequence and assembly of the genome of Seiridium unicorne, isolate CBS 538.82, causal agent of cypress canker disease.</title>
        <authorList>
            <person name="Scali E."/>
            <person name="Rocca G.D."/>
            <person name="Danti R."/>
            <person name="Garbelotto M."/>
            <person name="Barberini S."/>
            <person name="Baroncelli R."/>
            <person name="Emiliani G."/>
        </authorList>
    </citation>
    <scope>NUCLEOTIDE SEQUENCE [LARGE SCALE GENOMIC DNA]</scope>
    <source>
        <strain evidence="5 6">BM-138-508</strain>
    </source>
</reference>
<comment type="caution">
    <text evidence="5">The sequence shown here is derived from an EMBL/GenBank/DDBJ whole genome shotgun (WGS) entry which is preliminary data.</text>
</comment>
<feature type="transmembrane region" description="Helical" evidence="4">
    <location>
        <begin position="41"/>
        <end position="61"/>
    </location>
</feature>
<evidence type="ECO:0000256" key="1">
    <source>
        <dbReference type="ARBA" id="ARBA00004685"/>
    </source>
</evidence>
<dbReference type="Proteomes" id="UP001408356">
    <property type="component" value="Unassembled WGS sequence"/>
</dbReference>
<keyword evidence="4" id="KW-1133">Transmembrane helix</keyword>
<keyword evidence="6" id="KW-1185">Reference proteome</keyword>
<name>A0ABR2VBZ4_9PEZI</name>
<comment type="similarity">
    <text evidence="3">Belongs to the ustYa family.</text>
</comment>
<organism evidence="5 6">
    <name type="scientific">Seiridium unicorne</name>
    <dbReference type="NCBI Taxonomy" id="138068"/>
    <lineage>
        <taxon>Eukaryota</taxon>
        <taxon>Fungi</taxon>
        <taxon>Dikarya</taxon>
        <taxon>Ascomycota</taxon>
        <taxon>Pezizomycotina</taxon>
        <taxon>Sordariomycetes</taxon>
        <taxon>Xylariomycetidae</taxon>
        <taxon>Amphisphaeriales</taxon>
        <taxon>Sporocadaceae</taxon>
        <taxon>Seiridium</taxon>
    </lineage>
</organism>
<evidence type="ECO:0000256" key="3">
    <source>
        <dbReference type="ARBA" id="ARBA00035112"/>
    </source>
</evidence>
<evidence type="ECO:0000313" key="5">
    <source>
        <dbReference type="EMBL" id="KAK9424046.1"/>
    </source>
</evidence>
<evidence type="ECO:0000313" key="6">
    <source>
        <dbReference type="Proteomes" id="UP001408356"/>
    </source>
</evidence>
<protein>
    <submittedName>
        <fullName evidence="5">Oxidase ustYa</fullName>
    </submittedName>
</protein>
<keyword evidence="4" id="KW-0472">Membrane</keyword>
<dbReference type="PANTHER" id="PTHR33365">
    <property type="entry name" value="YALI0B05434P"/>
    <property type="match status" value="1"/>
</dbReference>
<keyword evidence="2" id="KW-0560">Oxidoreductase</keyword>
<dbReference type="PANTHER" id="PTHR33365:SF11">
    <property type="entry name" value="TAT PATHWAY SIGNAL SEQUENCE"/>
    <property type="match status" value="1"/>
</dbReference>
<dbReference type="Pfam" id="PF11807">
    <property type="entry name" value="UstYa"/>
    <property type="match status" value="1"/>
</dbReference>
<sequence length="239" mass="27519">MDGSRISEENEQLLEDYNREDGSFNRLPKRRQSCWPKVSRGAFEALLVCCILLLSAVLFIVDGREVHIPTVIPRFHQTKEYWEYESTNSIYTDPEMFLDPQLRDEMMKDWLDRLLPTPSRGFVVIENPERFNLPPPRIFPEDGKPKYQIAVFHQLHCLSHLLRAFSAARLGEEFPYDKHHLAHCFDYLRQNILCAADPSLEGNKTATPGAHHVCNNFGALKAWAIEHAAPNVPHVPFIG</sequence>
<accession>A0ABR2VBZ4</accession>
<dbReference type="InterPro" id="IPR021765">
    <property type="entry name" value="UstYa-like"/>
</dbReference>
<gene>
    <name evidence="5" type="ORF">SUNI508_13797</name>
</gene>
<evidence type="ECO:0000256" key="2">
    <source>
        <dbReference type="ARBA" id="ARBA00023002"/>
    </source>
</evidence>
<proteinExistence type="inferred from homology"/>
<evidence type="ECO:0000256" key="4">
    <source>
        <dbReference type="SAM" id="Phobius"/>
    </source>
</evidence>
<keyword evidence="4" id="KW-0812">Transmembrane</keyword>
<dbReference type="EMBL" id="JARVKF010000048">
    <property type="protein sequence ID" value="KAK9424046.1"/>
    <property type="molecule type" value="Genomic_DNA"/>
</dbReference>
<comment type="pathway">
    <text evidence="1">Mycotoxin biosynthesis.</text>
</comment>